<protein>
    <submittedName>
        <fullName evidence="1">9110_t:CDS:1</fullName>
    </submittedName>
</protein>
<sequence length="41" mass="4728">ITVYNIDFDIAYKKCVSITINDVAYIVDKAQKHNIEIGVHY</sequence>
<name>A0A9N9GH94_9GLOM</name>
<dbReference type="AlphaFoldDB" id="A0A9N9GH94"/>
<reference evidence="1" key="1">
    <citation type="submission" date="2021-06" db="EMBL/GenBank/DDBJ databases">
        <authorList>
            <person name="Kallberg Y."/>
            <person name="Tangrot J."/>
            <person name="Rosling A."/>
        </authorList>
    </citation>
    <scope>NUCLEOTIDE SEQUENCE</scope>
    <source>
        <strain evidence="1">FL966</strain>
    </source>
</reference>
<evidence type="ECO:0000313" key="2">
    <source>
        <dbReference type="Proteomes" id="UP000789759"/>
    </source>
</evidence>
<keyword evidence="2" id="KW-1185">Reference proteome</keyword>
<accession>A0A9N9GH94</accession>
<gene>
    <name evidence="1" type="ORF">CPELLU_LOCUS7226</name>
</gene>
<proteinExistence type="predicted"/>
<evidence type="ECO:0000313" key="1">
    <source>
        <dbReference type="EMBL" id="CAG8606082.1"/>
    </source>
</evidence>
<feature type="non-terminal residue" evidence="1">
    <location>
        <position position="1"/>
    </location>
</feature>
<organism evidence="1 2">
    <name type="scientific">Cetraspora pellucida</name>
    <dbReference type="NCBI Taxonomy" id="1433469"/>
    <lineage>
        <taxon>Eukaryota</taxon>
        <taxon>Fungi</taxon>
        <taxon>Fungi incertae sedis</taxon>
        <taxon>Mucoromycota</taxon>
        <taxon>Glomeromycotina</taxon>
        <taxon>Glomeromycetes</taxon>
        <taxon>Diversisporales</taxon>
        <taxon>Gigasporaceae</taxon>
        <taxon>Cetraspora</taxon>
    </lineage>
</organism>
<dbReference type="Proteomes" id="UP000789759">
    <property type="component" value="Unassembled WGS sequence"/>
</dbReference>
<comment type="caution">
    <text evidence="1">The sequence shown here is derived from an EMBL/GenBank/DDBJ whole genome shotgun (WGS) entry which is preliminary data.</text>
</comment>
<dbReference type="EMBL" id="CAJVQA010004769">
    <property type="protein sequence ID" value="CAG8606082.1"/>
    <property type="molecule type" value="Genomic_DNA"/>
</dbReference>